<accession>A0A6S6WD11</accession>
<dbReference type="SMART" id="SM00822">
    <property type="entry name" value="PKS_KR"/>
    <property type="match status" value="1"/>
</dbReference>
<organism evidence="3 4">
    <name type="scientific">Pyrenophora teres f. teres</name>
    <dbReference type="NCBI Taxonomy" id="97479"/>
    <lineage>
        <taxon>Eukaryota</taxon>
        <taxon>Fungi</taxon>
        <taxon>Dikarya</taxon>
        <taxon>Ascomycota</taxon>
        <taxon>Pezizomycotina</taxon>
        <taxon>Dothideomycetes</taxon>
        <taxon>Pleosporomycetidae</taxon>
        <taxon>Pleosporales</taxon>
        <taxon>Pleosporineae</taxon>
        <taxon>Pleosporaceae</taxon>
        <taxon>Pyrenophora</taxon>
    </lineage>
</organism>
<dbReference type="InterPro" id="IPR057326">
    <property type="entry name" value="KR_dom"/>
</dbReference>
<gene>
    <name evidence="3" type="ORF">PTTW11_10208</name>
</gene>
<evidence type="ECO:0000259" key="2">
    <source>
        <dbReference type="SMART" id="SM00822"/>
    </source>
</evidence>
<proteinExistence type="predicted"/>
<reference evidence="3" key="1">
    <citation type="submission" date="2021-02" db="EMBL/GenBank/DDBJ databases">
        <authorList>
            <person name="Syme A R."/>
            <person name="Syme A R."/>
            <person name="Moolhuijzen P."/>
        </authorList>
    </citation>
    <scope>NUCLEOTIDE SEQUENCE</scope>
    <source>
        <strain evidence="3">W1-1</strain>
    </source>
</reference>
<dbReference type="AlphaFoldDB" id="A0A6S6WD11"/>
<dbReference type="Proteomes" id="UP000472372">
    <property type="component" value="Chromosome 10"/>
</dbReference>
<name>A0A6S6WD11_9PLEO</name>
<dbReference type="InterPro" id="IPR013968">
    <property type="entry name" value="PKS_KR"/>
</dbReference>
<protein>
    <submittedName>
        <fullName evidence="3">Polyketide synthase</fullName>
    </submittedName>
</protein>
<feature type="domain" description="Ketoreductase" evidence="2">
    <location>
        <begin position="242"/>
        <end position="434"/>
    </location>
</feature>
<evidence type="ECO:0000313" key="4">
    <source>
        <dbReference type="Proteomes" id="UP000472372"/>
    </source>
</evidence>
<dbReference type="Pfam" id="PF08659">
    <property type="entry name" value="KR"/>
    <property type="match status" value="1"/>
</dbReference>
<evidence type="ECO:0000256" key="1">
    <source>
        <dbReference type="ARBA" id="ARBA00023268"/>
    </source>
</evidence>
<dbReference type="GO" id="GO:0044550">
    <property type="term" value="P:secondary metabolite biosynthetic process"/>
    <property type="evidence" value="ECO:0007669"/>
    <property type="project" value="TreeGrafter"/>
</dbReference>
<dbReference type="EMBL" id="HG992986">
    <property type="protein sequence ID" value="CAE7211743.1"/>
    <property type="molecule type" value="Genomic_DNA"/>
</dbReference>
<sequence length="511" mass="55005">MNGMNEPDPQVNSGKEQQHSSTSSNYFSTSGGLMESLVYRLAWAPAPSSETPLPMRSVVVISADTSILENYVKELKFLTHRVLPISTRKEFKDYTVVSTLAQGDAVVIYVPGGAEKKGHVASKARTLVWEVASILSVLSKISSRPKLFVVLDSAYKGQCLDQAAQYSLYGFARVAASEHPDTWGGLIDNEGKTPPVSFIKDVRIQDVVRVQDGVPQVARLRQFSASEKATSSGKSLLPQPSGTYLVTGGFGNVGLELLEFLVERGAQRIVVVSRRTLPPRNEWSSVSGSMNTIIERIRLLESRGATIHALALDIGLPGASAKLTSAIERLSLPPVLGIVHAAAVPGHGYIKDATSEVYASVMAPKIMGALNLHEAFPPGTLDFFVLFSSISQLIGTPGQSANAASNAFLDSFAIHRRTKGCNTVAIHWTAWRAMGLASNTALIDPELRIAGILDITVEEALQAWQVLSGINTDHAVVTRLKVLDAEEPLPSEVVADVVKRRAALTVEHPVE</sequence>
<dbReference type="PANTHER" id="PTHR43775:SF22">
    <property type="entry name" value="SYNTHASE, PUTATIVE (JCVI)-RELATED"/>
    <property type="match status" value="1"/>
</dbReference>
<keyword evidence="1" id="KW-0511">Multifunctional enzyme</keyword>
<dbReference type="SUPFAM" id="SSF51735">
    <property type="entry name" value="NAD(P)-binding Rossmann-fold domains"/>
    <property type="match status" value="2"/>
</dbReference>
<dbReference type="GO" id="GO:0006633">
    <property type="term" value="P:fatty acid biosynthetic process"/>
    <property type="evidence" value="ECO:0007669"/>
    <property type="project" value="TreeGrafter"/>
</dbReference>
<dbReference type="Gene3D" id="3.40.50.720">
    <property type="entry name" value="NAD(P)-binding Rossmann-like Domain"/>
    <property type="match status" value="1"/>
</dbReference>
<dbReference type="InterPro" id="IPR050091">
    <property type="entry name" value="PKS_NRPS_Biosynth_Enz"/>
</dbReference>
<dbReference type="GO" id="GO:0004312">
    <property type="term" value="F:fatty acid synthase activity"/>
    <property type="evidence" value="ECO:0007669"/>
    <property type="project" value="TreeGrafter"/>
</dbReference>
<dbReference type="InterPro" id="IPR036291">
    <property type="entry name" value="NAD(P)-bd_dom_sf"/>
</dbReference>
<dbReference type="PANTHER" id="PTHR43775">
    <property type="entry name" value="FATTY ACID SYNTHASE"/>
    <property type="match status" value="1"/>
</dbReference>
<evidence type="ECO:0000313" key="3">
    <source>
        <dbReference type="EMBL" id="CAE7211743.1"/>
    </source>
</evidence>